<sequence>MSARGPSSPSRRTALRLGAGATALVGTAALAGDDGTWHAHLPLISQTVALAAPGEQALVRPDVDAVIPGTRIIDGADDLEQLLADEAAVRSAAGAALSVRSAAAGPTSVDAASTDSASASTPADAVPAGALTASEGTADLLTSAALDLHVLSVGLAAPVASWAPNWRYVWPRDSAHVAVALARFGLVGRASGIVRELARLCGAGEDAGWFEARYRPGSHRAPDARERQLDGSGWFLWALDEVAALDPTLLDDADVLDAASRTARLLVEITRGGAALPPASPDYWERPETSPTIATCALVAAGLERAVGVVPEAALADAAASAADALRDRIAEAFAATGYGRYPGRVGADAGMLFLLPPYARSVDDDVARHVEAARTAAARPAGGVAPGALWRRDGVSWTPQTAMFAQTRAALGDAEGAAALLRWLRAHRTAAGSLPEKVLADGAPASVAPLAWTAALVVGAVLGAG</sequence>
<proteinExistence type="predicted"/>
<dbReference type="InterPro" id="IPR012341">
    <property type="entry name" value="6hp_glycosidase-like_sf"/>
</dbReference>
<dbReference type="AlphaFoldDB" id="A0A1X6WSM2"/>
<dbReference type="GO" id="GO:0005975">
    <property type="term" value="P:carbohydrate metabolic process"/>
    <property type="evidence" value="ECO:0007669"/>
    <property type="project" value="InterPro"/>
</dbReference>
<dbReference type="PROSITE" id="PS51318">
    <property type="entry name" value="TAT"/>
    <property type="match status" value="1"/>
</dbReference>
<dbReference type="InterPro" id="IPR008928">
    <property type="entry name" value="6-hairpin_glycosidase_sf"/>
</dbReference>
<dbReference type="Proteomes" id="UP000195981">
    <property type="component" value="Unassembled WGS sequence"/>
</dbReference>
<dbReference type="SUPFAM" id="SSF48208">
    <property type="entry name" value="Six-hairpin glycosidases"/>
    <property type="match status" value="1"/>
</dbReference>
<dbReference type="PANTHER" id="PTHR31616:SF13">
    <property type="entry name" value="GLUCAN 1,4-ALPHA-GLUCOSIDASE"/>
    <property type="match status" value="1"/>
</dbReference>
<keyword evidence="1" id="KW-0378">Hydrolase</keyword>
<protein>
    <submittedName>
        <fullName evidence="1">Glycoside hydrolase 15-related</fullName>
    </submittedName>
</protein>
<evidence type="ECO:0000313" key="2">
    <source>
        <dbReference type="Proteomes" id="UP000195981"/>
    </source>
</evidence>
<dbReference type="GO" id="GO:0004553">
    <property type="term" value="F:hydrolase activity, hydrolyzing O-glycosyl compounds"/>
    <property type="evidence" value="ECO:0007669"/>
    <property type="project" value="TreeGrafter"/>
</dbReference>
<keyword evidence="2" id="KW-1185">Reference proteome</keyword>
<reference evidence="1 2" key="1">
    <citation type="submission" date="2017-02" db="EMBL/GenBank/DDBJ databases">
        <authorList>
            <person name="Peterson S.W."/>
        </authorList>
    </citation>
    <scope>NUCLEOTIDE SEQUENCE [LARGE SCALE GENOMIC DNA]</scope>
    <source>
        <strain evidence="1 2">CIP104813</strain>
    </source>
</reference>
<name>A0A1X6WSM2_9MICO</name>
<accession>A0A1X6WSM2</accession>
<dbReference type="EMBL" id="FWFG01000007">
    <property type="protein sequence ID" value="SLM87852.1"/>
    <property type="molecule type" value="Genomic_DNA"/>
</dbReference>
<dbReference type="OrthoDB" id="3806982at2"/>
<organism evidence="1 2">
    <name type="scientific">Brachybacterium nesterenkovii</name>
    <dbReference type="NCBI Taxonomy" id="47847"/>
    <lineage>
        <taxon>Bacteria</taxon>
        <taxon>Bacillati</taxon>
        <taxon>Actinomycetota</taxon>
        <taxon>Actinomycetes</taxon>
        <taxon>Micrococcales</taxon>
        <taxon>Dermabacteraceae</taxon>
        <taxon>Brachybacterium</taxon>
    </lineage>
</organism>
<evidence type="ECO:0000313" key="1">
    <source>
        <dbReference type="EMBL" id="SLM87852.1"/>
    </source>
</evidence>
<dbReference type="Gene3D" id="1.50.10.10">
    <property type="match status" value="1"/>
</dbReference>
<gene>
    <name evidence="1" type="ORF">FM110_00440</name>
</gene>
<dbReference type="RefSeq" id="WP_087101615.1">
    <property type="nucleotide sequence ID" value="NZ_FWFG01000007.1"/>
</dbReference>
<dbReference type="InterPro" id="IPR006311">
    <property type="entry name" value="TAT_signal"/>
</dbReference>
<dbReference type="PANTHER" id="PTHR31616">
    <property type="entry name" value="TREHALASE"/>
    <property type="match status" value="1"/>
</dbReference>